<dbReference type="PANTHER" id="PTHR22600:SF57">
    <property type="entry name" value="BETA-N-ACETYLHEXOSAMINIDASE"/>
    <property type="match status" value="1"/>
</dbReference>
<feature type="active site" description="Proton donor" evidence="5">
    <location>
        <position position="265"/>
    </location>
</feature>
<dbReference type="Proteomes" id="UP000245283">
    <property type="component" value="Unassembled WGS sequence"/>
</dbReference>
<comment type="catalytic activity">
    <reaction evidence="1">
        <text>Hydrolysis of terminal non-reducing N-acetyl-D-hexosamine residues in N-acetyl-beta-D-hexosaminides.</text>
        <dbReference type="EC" id="3.2.1.52"/>
    </reaction>
</comment>
<dbReference type="InterPro" id="IPR025705">
    <property type="entry name" value="Beta_hexosaminidase_sua/sub"/>
</dbReference>
<name>A0A2V1K231_9ACTO</name>
<dbReference type="SUPFAM" id="SSF55545">
    <property type="entry name" value="beta-N-acetylhexosaminidase-like domain"/>
    <property type="match status" value="1"/>
</dbReference>
<dbReference type="InterPro" id="IPR017853">
    <property type="entry name" value="GH"/>
</dbReference>
<dbReference type="PANTHER" id="PTHR22600">
    <property type="entry name" value="BETA-HEXOSAMINIDASE"/>
    <property type="match status" value="1"/>
</dbReference>
<dbReference type="RefSeq" id="WP_109094476.1">
    <property type="nucleotide sequence ID" value="NZ_QETB01000006.1"/>
</dbReference>
<evidence type="ECO:0000256" key="3">
    <source>
        <dbReference type="ARBA" id="ARBA00012663"/>
    </source>
</evidence>
<dbReference type="SUPFAM" id="SSF51445">
    <property type="entry name" value="(Trans)glycosidases"/>
    <property type="match status" value="1"/>
</dbReference>
<keyword evidence="8" id="KW-1185">Reference proteome</keyword>
<sequence>MTRDDLGLLPRPWQMSITGEQYPWQGDRDGEDVVVVKNQPVPGLLAGSPTWQRKEAYRLEIVASRPEITAEGELGVANARRTLRQLRTSRTVPDLVITDRPEFEWRGLSVDIARHFFGVEDLVAVMDIMAELGLNRLHLHLSDDQGWRIEIPAIPELTERSSRTSVGGGPGGFLSQEDLDFLVAQGAHRGIAIVPEVDVPGHVTAALHALPGLNPDGAQPDVYEGIEVGISSLTEDLPETERLLEGVFGTLVPHGQEGVHIGGDECLLTPPAEFNRLVASAAGYVRAAGRPVIAWQEAAPVLEEGEYLQVWDERQDLSGVVEAARRGVRIIASPATRVYLDMKYADDERLGLTWAGTTTLREAYEWDPRALFEGLDPAAVHGVEACIFTETIETQDELLYMLMPRLAAVAEVAWAGTGIGTEGQWESFEARVRVRELWRPPSP</sequence>
<feature type="domain" description="Glycoside hydrolase family 20 catalytic" evidence="6">
    <location>
        <begin position="278"/>
        <end position="416"/>
    </location>
</feature>
<evidence type="ECO:0000256" key="4">
    <source>
        <dbReference type="ARBA" id="ARBA00022801"/>
    </source>
</evidence>
<organism evidence="7 8">
    <name type="scientific">Ancrocorticia populi</name>
    <dbReference type="NCBI Taxonomy" id="2175228"/>
    <lineage>
        <taxon>Bacteria</taxon>
        <taxon>Bacillati</taxon>
        <taxon>Actinomycetota</taxon>
        <taxon>Actinomycetes</taxon>
        <taxon>Actinomycetales</taxon>
        <taxon>Actinomycetaceae</taxon>
        <taxon>Ancrocorticia</taxon>
    </lineage>
</organism>
<dbReference type="GO" id="GO:0030203">
    <property type="term" value="P:glycosaminoglycan metabolic process"/>
    <property type="evidence" value="ECO:0007669"/>
    <property type="project" value="TreeGrafter"/>
</dbReference>
<dbReference type="Pfam" id="PF00728">
    <property type="entry name" value="Glyco_hydro_20"/>
    <property type="match status" value="2"/>
</dbReference>
<dbReference type="InterPro" id="IPR015883">
    <property type="entry name" value="Glyco_hydro_20_cat"/>
</dbReference>
<keyword evidence="4" id="KW-0378">Hydrolase</keyword>
<comment type="similarity">
    <text evidence="2">Belongs to the glycosyl hydrolase 20 family.</text>
</comment>
<evidence type="ECO:0000256" key="2">
    <source>
        <dbReference type="ARBA" id="ARBA00006285"/>
    </source>
</evidence>
<reference evidence="8" key="1">
    <citation type="submission" date="2018-05" db="EMBL/GenBank/DDBJ databases">
        <authorList>
            <person name="Li Y."/>
        </authorList>
    </citation>
    <scope>NUCLEOTIDE SEQUENCE [LARGE SCALE GENOMIC DNA]</scope>
    <source>
        <strain evidence="8">sk1b4</strain>
    </source>
</reference>
<dbReference type="AlphaFoldDB" id="A0A2V1K231"/>
<dbReference type="GO" id="GO:0016020">
    <property type="term" value="C:membrane"/>
    <property type="evidence" value="ECO:0007669"/>
    <property type="project" value="TreeGrafter"/>
</dbReference>
<dbReference type="InterPro" id="IPR029018">
    <property type="entry name" value="Hex-like_dom2"/>
</dbReference>
<evidence type="ECO:0000256" key="1">
    <source>
        <dbReference type="ARBA" id="ARBA00001231"/>
    </source>
</evidence>
<protein>
    <recommendedName>
        <fullName evidence="3">beta-N-acetylhexosaminidase</fullName>
        <ecNumber evidence="3">3.2.1.52</ecNumber>
    </recommendedName>
</protein>
<dbReference type="Gene3D" id="3.20.20.80">
    <property type="entry name" value="Glycosidases"/>
    <property type="match status" value="1"/>
</dbReference>
<dbReference type="GO" id="GO:0005975">
    <property type="term" value="P:carbohydrate metabolic process"/>
    <property type="evidence" value="ECO:0007669"/>
    <property type="project" value="InterPro"/>
</dbReference>
<dbReference type="EMBL" id="QETB01000006">
    <property type="protein sequence ID" value="PWF24580.1"/>
    <property type="molecule type" value="Genomic_DNA"/>
</dbReference>
<dbReference type="GO" id="GO:0004563">
    <property type="term" value="F:beta-N-acetylhexosaminidase activity"/>
    <property type="evidence" value="ECO:0007669"/>
    <property type="project" value="UniProtKB-EC"/>
</dbReference>
<dbReference type="PRINTS" id="PR00738">
    <property type="entry name" value="GLHYDRLASE20"/>
</dbReference>
<evidence type="ECO:0000313" key="8">
    <source>
        <dbReference type="Proteomes" id="UP000245283"/>
    </source>
</evidence>
<evidence type="ECO:0000259" key="6">
    <source>
        <dbReference type="Pfam" id="PF00728"/>
    </source>
</evidence>
<dbReference type="EC" id="3.2.1.52" evidence="3"/>
<gene>
    <name evidence="7" type="ORF">DD236_11180</name>
</gene>
<evidence type="ECO:0000256" key="5">
    <source>
        <dbReference type="PIRSR" id="PIRSR625705-1"/>
    </source>
</evidence>
<comment type="caution">
    <text evidence="7">The sequence shown here is derived from an EMBL/GenBank/DDBJ whole genome shotgun (WGS) entry which is preliminary data.</text>
</comment>
<dbReference type="Gene3D" id="3.30.379.10">
    <property type="entry name" value="Chitobiase/beta-hexosaminidase domain 2-like"/>
    <property type="match status" value="1"/>
</dbReference>
<evidence type="ECO:0000313" key="7">
    <source>
        <dbReference type="EMBL" id="PWF24580.1"/>
    </source>
</evidence>
<proteinExistence type="inferred from homology"/>
<accession>A0A2V1K231</accession>
<feature type="domain" description="Glycoside hydrolase family 20 catalytic" evidence="6">
    <location>
        <begin position="103"/>
        <end position="266"/>
    </location>
</feature>